<organism evidence="1 2">
    <name type="scientific">Dactylosporangium fulvum</name>
    <dbReference type="NCBI Taxonomy" id="53359"/>
    <lineage>
        <taxon>Bacteria</taxon>
        <taxon>Bacillati</taxon>
        <taxon>Actinomycetota</taxon>
        <taxon>Actinomycetes</taxon>
        <taxon>Micromonosporales</taxon>
        <taxon>Micromonosporaceae</taxon>
        <taxon>Dactylosporangium</taxon>
    </lineage>
</organism>
<name>A0ABY5VPI8_9ACTN</name>
<reference evidence="1" key="1">
    <citation type="submission" date="2021-04" db="EMBL/GenBank/DDBJ databases">
        <authorList>
            <person name="Hartkoorn R.C."/>
            <person name="Beaudoing E."/>
            <person name="Hot D."/>
        </authorList>
    </citation>
    <scope>NUCLEOTIDE SEQUENCE</scope>
    <source>
        <strain evidence="1">NRRL B-16292</strain>
    </source>
</reference>
<keyword evidence="2" id="KW-1185">Reference proteome</keyword>
<evidence type="ECO:0000313" key="1">
    <source>
        <dbReference type="EMBL" id="UWP78706.1"/>
    </source>
</evidence>
<dbReference type="Proteomes" id="UP001059617">
    <property type="component" value="Chromosome"/>
</dbReference>
<dbReference type="EMBL" id="CP073720">
    <property type="protein sequence ID" value="UWP78706.1"/>
    <property type="molecule type" value="Genomic_DNA"/>
</dbReference>
<dbReference type="RefSeq" id="WP_259856058.1">
    <property type="nucleotide sequence ID" value="NZ_BAAAST010000105.1"/>
</dbReference>
<dbReference type="InterPro" id="IPR040701">
    <property type="entry name" value="Bact_RF_family2"/>
</dbReference>
<protein>
    <recommendedName>
        <fullName evidence="3">Peptide chain release factor 1</fullName>
    </recommendedName>
</protein>
<reference evidence="1" key="2">
    <citation type="submission" date="2022-09" db="EMBL/GenBank/DDBJ databases">
        <title>Biosynthetic gene clusters of Dactylosporangioum fulvum.</title>
        <authorList>
            <person name="Caradec T."/>
        </authorList>
    </citation>
    <scope>NUCLEOTIDE SEQUENCE</scope>
    <source>
        <strain evidence="1">NRRL B-16292</strain>
    </source>
</reference>
<evidence type="ECO:0000313" key="2">
    <source>
        <dbReference type="Proteomes" id="UP001059617"/>
    </source>
</evidence>
<accession>A0ABY5VPI8</accession>
<proteinExistence type="predicted"/>
<evidence type="ECO:0008006" key="3">
    <source>
        <dbReference type="Google" id="ProtNLM"/>
    </source>
</evidence>
<gene>
    <name evidence="1" type="ORF">Dfulv_26415</name>
</gene>
<sequence>MDLAFLQPLYRHPGPFASLYLDVSRDTADAARMIGIRWRDARDDLDRAGADTATLDAFEATLNTLPPVEGRAGLALFGAGGETLLAETFPNPPSVTGSSLGSLPDVMPLAAARGEILPWMRVVVDHTGADPGRITHGEIDRRLGAEGHSELPIHKAGRGVRSAPRYGQVAGLTWERNATEIAEAVTAMAEEAGAEIVVVAGDPQARPLLVDHLSARWRERVVQTDAGSDTLDRPTGIAVAELADRRVSDLLDRYHAELSHNAAAGTGLAAVVAALQRAQVDTLLLVDERSSTEQLWAGPEPVDVSLSADELKAAGVTDPQRVRADAALVRALAGTDADLVLVQPDDAWLNGGVGAVLRFADAATRHH</sequence>
<dbReference type="Pfam" id="PF18844">
    <property type="entry name" value="baeRF_family2"/>
    <property type="match status" value="1"/>
</dbReference>